<evidence type="ECO:0000313" key="2">
    <source>
        <dbReference type="Proteomes" id="UP000030889"/>
    </source>
</evidence>
<evidence type="ECO:0000313" key="1">
    <source>
        <dbReference type="EMBL" id="KHE41864.1"/>
    </source>
</evidence>
<accession>A0ABR4YHX1</accession>
<sequence length="65" mass="7035">MFPGTASAAKRIYISLYFIGKNIYLCLDMVSMTGAGKTTPAARKYSAKNVFPTASCNKRVSGCVY</sequence>
<proteinExistence type="predicted"/>
<organism evidence="1 2">
    <name type="scientific">Alistipes inops</name>
    <dbReference type="NCBI Taxonomy" id="1501391"/>
    <lineage>
        <taxon>Bacteria</taxon>
        <taxon>Pseudomonadati</taxon>
        <taxon>Bacteroidota</taxon>
        <taxon>Bacteroidia</taxon>
        <taxon>Bacteroidales</taxon>
        <taxon>Rikenellaceae</taxon>
        <taxon>Alistipes</taxon>
    </lineage>
</organism>
<protein>
    <submittedName>
        <fullName evidence="1">Uncharacterized protein</fullName>
    </submittedName>
</protein>
<name>A0ABR4YHX1_9BACT</name>
<comment type="caution">
    <text evidence="1">The sequence shown here is derived from an EMBL/GenBank/DDBJ whole genome shotgun (WGS) entry which is preliminary data.</text>
</comment>
<dbReference type="Proteomes" id="UP000030889">
    <property type="component" value="Unassembled WGS sequence"/>
</dbReference>
<dbReference type="EMBL" id="JRGF01000008">
    <property type="protein sequence ID" value="KHE41864.1"/>
    <property type="molecule type" value="Genomic_DNA"/>
</dbReference>
<gene>
    <name evidence="1" type="ORF">LG35_07620</name>
</gene>
<reference evidence="1 2" key="1">
    <citation type="submission" date="2014-09" db="EMBL/GenBank/DDBJ databases">
        <title>Alistipes sp. 627, sp. nov., a novel member of the family Rikenellaceae isolated from human faeces.</title>
        <authorList>
            <person name="Shkoporov A.N."/>
            <person name="Chaplin A.V."/>
            <person name="Motuzova O.V."/>
            <person name="Kafarskaia L.I."/>
            <person name="Khokhlova E.V."/>
            <person name="Efimov B.A."/>
        </authorList>
    </citation>
    <scope>NUCLEOTIDE SEQUENCE [LARGE SCALE GENOMIC DNA]</scope>
    <source>
        <strain evidence="1 2">627</strain>
    </source>
</reference>
<keyword evidence="2" id="KW-1185">Reference proteome</keyword>